<name>N6VIK4_BARVB</name>
<dbReference type="HOGENOM" id="CLU_3149895_0_0_5"/>
<feature type="signal peptide" evidence="1">
    <location>
        <begin position="1"/>
        <end position="18"/>
    </location>
</feature>
<dbReference type="AlphaFoldDB" id="N6VIK4"/>
<sequence>MKSIIFTVLIASLLSACASAPKLKKPNNWNRVPINKIVPDEIQQGVI</sequence>
<evidence type="ECO:0000313" key="2">
    <source>
        <dbReference type="EMBL" id="ENN93041.1"/>
    </source>
</evidence>
<feature type="chain" id="PRO_5004126575" evidence="1">
    <location>
        <begin position="19"/>
        <end position="47"/>
    </location>
</feature>
<dbReference type="EMBL" id="AGWD01000027">
    <property type="protein sequence ID" value="ENN93041.1"/>
    <property type="molecule type" value="Genomic_DNA"/>
</dbReference>
<organism evidence="2 3">
    <name type="scientific">Bartonella vinsonii subsp. berkhoffii str. Tweed</name>
    <dbReference type="NCBI Taxonomy" id="1094502"/>
    <lineage>
        <taxon>Bacteria</taxon>
        <taxon>Pseudomonadati</taxon>
        <taxon>Pseudomonadota</taxon>
        <taxon>Alphaproteobacteria</taxon>
        <taxon>Hyphomicrobiales</taxon>
        <taxon>Bartonellaceae</taxon>
        <taxon>Bartonella</taxon>
    </lineage>
</organism>
<evidence type="ECO:0000256" key="1">
    <source>
        <dbReference type="SAM" id="SignalP"/>
    </source>
</evidence>
<dbReference type="PATRIC" id="fig|1094502.3.peg.2125"/>
<protein>
    <submittedName>
        <fullName evidence="2">TrwH protein</fullName>
    </submittedName>
</protein>
<dbReference type="PROSITE" id="PS51257">
    <property type="entry name" value="PROKAR_LIPOPROTEIN"/>
    <property type="match status" value="1"/>
</dbReference>
<accession>N6VIK4</accession>
<keyword evidence="1" id="KW-0732">Signal</keyword>
<gene>
    <name evidence="2" type="primary">trwH3</name>
    <name evidence="2" type="ORF">BVtw_16960</name>
</gene>
<dbReference type="Proteomes" id="UP000014011">
    <property type="component" value="Unassembled WGS sequence"/>
</dbReference>
<reference evidence="2 3" key="1">
    <citation type="journal article" date="2013" name="PLoS Genet.">
        <title>A gene transfer agent and a dynamic repertoire of secretion systems hold the keys to the explosive radiation of the emerging pathogen Bartonella.</title>
        <authorList>
            <person name="Guy L."/>
            <person name="Nystedt B."/>
            <person name="Toft C."/>
            <person name="Zaremba-Niedzwiedzka K."/>
            <person name="Berglund E.C."/>
            <person name="Granberg F."/>
            <person name="Naslund K."/>
            <person name="Eriksson A.S."/>
            <person name="Andersson S.G."/>
        </authorList>
    </citation>
    <scope>NUCLEOTIDE SEQUENCE [LARGE SCALE GENOMIC DNA]</scope>
    <source>
        <strain evidence="2">Tweed</strain>
    </source>
</reference>
<dbReference type="RefSeq" id="WP_010705858.1">
    <property type="nucleotide sequence ID" value="NZ_KB915638.1"/>
</dbReference>
<evidence type="ECO:0000313" key="3">
    <source>
        <dbReference type="Proteomes" id="UP000014011"/>
    </source>
</evidence>
<proteinExistence type="predicted"/>
<comment type="caution">
    <text evidence="2">The sequence shown here is derived from an EMBL/GenBank/DDBJ whole genome shotgun (WGS) entry which is preliminary data.</text>
</comment>